<evidence type="ECO:0000256" key="2">
    <source>
        <dbReference type="ARBA" id="ARBA00022723"/>
    </source>
</evidence>
<dbReference type="GO" id="GO:0004642">
    <property type="term" value="F:phosphoribosylformylglycinamidine synthase activity"/>
    <property type="evidence" value="ECO:0007669"/>
    <property type="project" value="TreeGrafter"/>
</dbReference>
<name>A0A0N4UXY5_ENTVE</name>
<feature type="domain" description="Phosphoribosylformylglycinamidine synthase N-terminal" evidence="9">
    <location>
        <begin position="84"/>
        <end position="154"/>
    </location>
</feature>
<evidence type="ECO:0000259" key="8">
    <source>
        <dbReference type="Pfam" id="PF18072"/>
    </source>
</evidence>
<dbReference type="EMBL" id="UXUI01007323">
    <property type="protein sequence ID" value="VDD86986.1"/>
    <property type="molecule type" value="Genomic_DNA"/>
</dbReference>
<protein>
    <submittedName>
        <fullName evidence="13">Glutamine amidotransferase type-1 domain-containing protein</fullName>
    </submittedName>
</protein>
<dbReference type="SUPFAM" id="SSF82697">
    <property type="entry name" value="PurS-like"/>
    <property type="match status" value="1"/>
</dbReference>
<dbReference type="GO" id="GO:0046872">
    <property type="term" value="F:metal ion binding"/>
    <property type="evidence" value="ECO:0007669"/>
    <property type="project" value="UniProtKB-KW"/>
</dbReference>
<dbReference type="SUPFAM" id="SSF109736">
    <property type="entry name" value="FGAM synthase PurL, linker domain"/>
    <property type="match status" value="1"/>
</dbReference>
<evidence type="ECO:0000256" key="3">
    <source>
        <dbReference type="ARBA" id="ARBA00022741"/>
    </source>
</evidence>
<accession>A0A0N4UXY5</accession>
<dbReference type="InterPro" id="IPR055181">
    <property type="entry name" value="FGAR-AT_PurM_N-like"/>
</dbReference>
<dbReference type="CDD" id="cd02203">
    <property type="entry name" value="PurL_repeat1"/>
    <property type="match status" value="1"/>
</dbReference>
<evidence type="ECO:0000259" key="9">
    <source>
        <dbReference type="Pfam" id="PF18076"/>
    </source>
</evidence>
<dbReference type="Pfam" id="PF18072">
    <property type="entry name" value="FGAR-AT_linker"/>
    <property type="match status" value="1"/>
</dbReference>
<dbReference type="Pfam" id="PF13507">
    <property type="entry name" value="GATase_5"/>
    <property type="match status" value="1"/>
</dbReference>
<dbReference type="Gene3D" id="3.90.650.10">
    <property type="entry name" value="PurM-like C-terminal domain"/>
    <property type="match status" value="2"/>
</dbReference>
<dbReference type="AlphaFoldDB" id="A0A0N4UXY5"/>
<sequence length="1228" mass="136006">MFHYRYFVDDCSATTLHRVETVRKAAIFGSCSSDVTIDVENCYHLIVEASCKDEFEKLYYEPLSWLISENFSCKGLRKQSRFLNESEVIEIGPRLTFTTPFCTNALSVCKAAGIVGLKRMEVSKRYRIRCPSRTFDREKILPLIHDRMMECVYDLDTSFASCCVPENYYQIDIITSKDNLRKANTSLGLALDDDDIEYYYDLFVDKLNRNPTDVEMYDLAQSNSEHSRHTFFRGRLIIDGKERRNSLIKSIKCTQEYSNRNNVIAFADNSSAITGFETYCLKSVNPVIFAELDYFPSLRHIIYSAETHNFPTGVCPFPGAATGTGGRIRDIHATGRGAHEIAGVAGYSVGNLRLDGYTFGWEDNFDYPQNMASPREILIEASNGASDYGNKFGEPVICGFVRVFGQKLANGERYEYVKPIMFSGGIGAIEDSQVKKLLPEPGMWLAKIGGPAYRVGVGGGTASSVQIQDRASALDYGAVQRGDPEMEQKLHRVIRGCVELGDENPIISIHDQGAGGNGNVLKEIVGSEVGVIIEANKFCLGDPTLSIRELWSAEYQENDAVIIHPERKATLELIAKRERCNVSFIGQLNTSQMVTSNQLQNFSLTSVKSVLRPLEIPYKLTVMDALSLVLRLPSVSSKRYLTNKVDRSVTGLIAQQQCVGPLETPVADVAVVALSYWDRVGGAVAVGEQPVKGLISPEVGARMSLAENRVFCELNNSSFTYNCPGNWMWAAKMDACDALCKAMREIGVAIDGGKDSLSMAVGNEVVKAPGTLVISAYAPCADVTKVVTPDLKGMPSRLLYVRFGNGGFINRLGGSALAQCLKQVGDNASDVDDFERFVKAFDIVQALVKEGRILSGHDVSDGGLITCALEMAFAGNRTVNLQIMSASGTPSVLSAKSCRDKWLSSAFRCAGNSVTVAVNFNEVLCEPLWKLRALWEETSQKLELLQTNKECVAEQEFWLQEAKDQVYIADFDYSARRMRFKKFLEVYSVAIIREEGSNGDREMAAAFYLAGFTVVDVNMEDFLDSQFSLDFFSGIAFVGGFAYADVLGAAKGWASLIMHHEKVLREVDRFRRRPNTFSLGVCNGCQLMVILGWVGHTEEGGDRVVQLKTNKCGRFQSSFSSVVITESPSIFFTGMEDSVLGVWSAHGEGSLEISSQIWYCDASGKPTTKFPKNPNGSPRGVAAISSPDGRHLAIMPHPERCFLSWQWPYYPEKMFSNAFEWTRQFTSL</sequence>
<keyword evidence="12" id="KW-1185">Reference proteome</keyword>
<dbReference type="SUPFAM" id="SSF55326">
    <property type="entry name" value="PurM N-terminal domain-like"/>
    <property type="match status" value="2"/>
</dbReference>
<keyword evidence="1" id="KW-0436">Ligase</keyword>
<dbReference type="InterPro" id="IPR036604">
    <property type="entry name" value="PurS-like_sf"/>
</dbReference>
<dbReference type="Pfam" id="PF02769">
    <property type="entry name" value="AIRS_C"/>
    <property type="match status" value="2"/>
</dbReference>
<dbReference type="InterPro" id="IPR036676">
    <property type="entry name" value="PurM-like_C_sf"/>
</dbReference>
<keyword evidence="6" id="KW-0460">Magnesium</keyword>
<evidence type="ECO:0000256" key="6">
    <source>
        <dbReference type="ARBA" id="ARBA00022842"/>
    </source>
</evidence>
<dbReference type="Gene3D" id="3.40.50.880">
    <property type="match status" value="1"/>
</dbReference>
<feature type="domain" description="PurM-like C-terminal" evidence="7">
    <location>
        <begin position="810"/>
        <end position="884"/>
    </location>
</feature>
<reference evidence="13" key="1">
    <citation type="submission" date="2017-02" db="UniProtKB">
        <authorList>
            <consortium name="WormBaseParasite"/>
        </authorList>
    </citation>
    <scope>IDENTIFICATION</scope>
</reference>
<dbReference type="PANTHER" id="PTHR10099:SF1">
    <property type="entry name" value="PHOSPHORIBOSYLFORMYLGLYCINAMIDINE SYNTHASE"/>
    <property type="match status" value="1"/>
</dbReference>
<evidence type="ECO:0000256" key="1">
    <source>
        <dbReference type="ARBA" id="ARBA00022598"/>
    </source>
</evidence>
<feature type="domain" description="Phosphoribosylformylglycinamidine synthase linker" evidence="8">
    <location>
        <begin position="180"/>
        <end position="229"/>
    </location>
</feature>
<evidence type="ECO:0000256" key="4">
    <source>
        <dbReference type="ARBA" id="ARBA00022755"/>
    </source>
</evidence>
<organism evidence="13">
    <name type="scientific">Enterobius vermicularis</name>
    <name type="common">Human pinworm</name>
    <dbReference type="NCBI Taxonomy" id="51028"/>
    <lineage>
        <taxon>Eukaryota</taxon>
        <taxon>Metazoa</taxon>
        <taxon>Ecdysozoa</taxon>
        <taxon>Nematoda</taxon>
        <taxon>Chromadorea</taxon>
        <taxon>Rhabditida</taxon>
        <taxon>Spirurina</taxon>
        <taxon>Oxyuridomorpha</taxon>
        <taxon>Oxyuroidea</taxon>
        <taxon>Oxyuridae</taxon>
        <taxon>Enterobius</taxon>
    </lineage>
</organism>
<dbReference type="WBParaSite" id="EVEC_0000242101-mRNA-1">
    <property type="protein sequence ID" value="EVEC_0000242101-mRNA-1"/>
    <property type="gene ID" value="EVEC_0000242101"/>
</dbReference>
<feature type="domain" description="PurM-like C-terminal" evidence="7">
    <location>
        <begin position="440"/>
        <end position="591"/>
    </location>
</feature>
<evidence type="ECO:0000259" key="7">
    <source>
        <dbReference type="Pfam" id="PF02769"/>
    </source>
</evidence>
<reference evidence="11 12" key="2">
    <citation type="submission" date="2018-10" db="EMBL/GenBank/DDBJ databases">
        <authorList>
            <consortium name="Pathogen Informatics"/>
        </authorList>
    </citation>
    <scope>NUCLEOTIDE SEQUENCE [LARGE SCALE GENOMIC DNA]</scope>
</reference>
<feature type="domain" description="FGAR-AT PurM N-terminal-like" evidence="10">
    <location>
        <begin position="637"/>
        <end position="779"/>
    </location>
</feature>
<dbReference type="PANTHER" id="PTHR10099">
    <property type="entry name" value="PHOSPHORIBOSYLFORMYLGLYCINAMIDINE SYNTHASE"/>
    <property type="match status" value="1"/>
</dbReference>
<keyword evidence="5" id="KW-0067">ATP-binding</keyword>
<keyword evidence="3" id="KW-0547">Nucleotide-binding</keyword>
<keyword evidence="2" id="KW-0479">Metal-binding</keyword>
<evidence type="ECO:0000313" key="11">
    <source>
        <dbReference type="EMBL" id="VDD86986.1"/>
    </source>
</evidence>
<dbReference type="GO" id="GO:0005737">
    <property type="term" value="C:cytoplasm"/>
    <property type="evidence" value="ECO:0007669"/>
    <property type="project" value="TreeGrafter"/>
</dbReference>
<evidence type="ECO:0000313" key="13">
    <source>
        <dbReference type="WBParaSite" id="EVEC_0000242101-mRNA-1"/>
    </source>
</evidence>
<keyword evidence="4" id="KW-0658">Purine biosynthesis</keyword>
<evidence type="ECO:0000256" key="5">
    <source>
        <dbReference type="ARBA" id="ARBA00022840"/>
    </source>
</evidence>
<dbReference type="InterPro" id="IPR029062">
    <property type="entry name" value="Class_I_gatase-like"/>
</dbReference>
<dbReference type="GO" id="GO:0006164">
    <property type="term" value="P:purine nucleotide biosynthetic process"/>
    <property type="evidence" value="ECO:0007669"/>
    <property type="project" value="UniProtKB-KW"/>
</dbReference>
<dbReference type="SUPFAM" id="SSF56042">
    <property type="entry name" value="PurM C-terminal domain-like"/>
    <property type="match status" value="2"/>
</dbReference>
<dbReference type="Pfam" id="PF18076">
    <property type="entry name" value="FGAR-AT_N"/>
    <property type="match status" value="1"/>
</dbReference>
<evidence type="ECO:0000313" key="12">
    <source>
        <dbReference type="Proteomes" id="UP000274131"/>
    </source>
</evidence>
<dbReference type="CDD" id="cd02204">
    <property type="entry name" value="PurL_repeat2"/>
    <property type="match status" value="1"/>
</dbReference>
<dbReference type="PROSITE" id="PS51273">
    <property type="entry name" value="GATASE_TYPE_1"/>
    <property type="match status" value="1"/>
</dbReference>
<dbReference type="InterPro" id="IPR040707">
    <property type="entry name" value="FGAR-AT_N"/>
</dbReference>
<dbReference type="Gene3D" id="3.30.1330.10">
    <property type="entry name" value="PurM-like, N-terminal domain"/>
    <property type="match status" value="2"/>
</dbReference>
<proteinExistence type="predicted"/>
<dbReference type="InterPro" id="IPR010918">
    <property type="entry name" value="PurM-like_C_dom"/>
</dbReference>
<dbReference type="STRING" id="51028.A0A0N4UXY5"/>
<dbReference type="CDD" id="cd01740">
    <property type="entry name" value="GATase1_FGAR_AT"/>
    <property type="match status" value="1"/>
</dbReference>
<dbReference type="Gene3D" id="1.10.8.750">
    <property type="entry name" value="Phosphoribosylformylglycinamidine synthase, linker domain"/>
    <property type="match status" value="1"/>
</dbReference>
<dbReference type="SUPFAM" id="SSF52317">
    <property type="entry name" value="Class I glutamine amidotransferase-like"/>
    <property type="match status" value="1"/>
</dbReference>
<dbReference type="InterPro" id="IPR041609">
    <property type="entry name" value="PurL_linker"/>
</dbReference>
<dbReference type="OrthoDB" id="6666987at2759"/>
<dbReference type="Proteomes" id="UP000274131">
    <property type="component" value="Unassembled WGS sequence"/>
</dbReference>
<dbReference type="GO" id="GO:0005524">
    <property type="term" value="F:ATP binding"/>
    <property type="evidence" value="ECO:0007669"/>
    <property type="project" value="UniProtKB-KW"/>
</dbReference>
<dbReference type="Pfam" id="PF22689">
    <property type="entry name" value="FGAR-AT_PurM_N-like"/>
    <property type="match status" value="1"/>
</dbReference>
<dbReference type="SMART" id="SM01211">
    <property type="entry name" value="GATase_5"/>
    <property type="match status" value="1"/>
</dbReference>
<evidence type="ECO:0000259" key="10">
    <source>
        <dbReference type="Pfam" id="PF22689"/>
    </source>
</evidence>
<dbReference type="FunFam" id="3.90.650.10:FF:000024">
    <property type="entry name" value="Phosphoribosylformylglycinamidine synthase"/>
    <property type="match status" value="1"/>
</dbReference>
<gene>
    <name evidence="11" type="ORF">EVEC_LOCUS2129</name>
</gene>
<dbReference type="InterPro" id="IPR036921">
    <property type="entry name" value="PurM-like_N_sf"/>
</dbReference>